<evidence type="ECO:0000256" key="4">
    <source>
        <dbReference type="ARBA" id="ARBA00022679"/>
    </source>
</evidence>
<dbReference type="Pfam" id="PF00512">
    <property type="entry name" value="HisKA"/>
    <property type="match status" value="1"/>
</dbReference>
<keyword evidence="3" id="KW-0597">Phosphoprotein</keyword>
<dbReference type="InterPro" id="IPR013655">
    <property type="entry name" value="PAS_fold_3"/>
</dbReference>
<dbReference type="PROSITE" id="PS50112">
    <property type="entry name" value="PAS"/>
    <property type="match status" value="3"/>
</dbReference>
<dbReference type="Gene3D" id="3.30.565.10">
    <property type="entry name" value="Histidine kinase-like ATPase, C-terminal domain"/>
    <property type="match status" value="1"/>
</dbReference>
<dbReference type="AlphaFoldDB" id="A0A6A7ZKJ2"/>
<dbReference type="InterPro" id="IPR005467">
    <property type="entry name" value="His_kinase_dom"/>
</dbReference>
<gene>
    <name evidence="9" type="ORF">GHK45_05560</name>
</gene>
<evidence type="ECO:0000256" key="1">
    <source>
        <dbReference type="ARBA" id="ARBA00000085"/>
    </source>
</evidence>
<keyword evidence="4" id="KW-0808">Transferase</keyword>
<dbReference type="SMART" id="SM00091">
    <property type="entry name" value="PAS"/>
    <property type="match status" value="5"/>
</dbReference>
<dbReference type="CDD" id="cd00082">
    <property type="entry name" value="HisKA"/>
    <property type="match status" value="1"/>
</dbReference>
<dbReference type="Pfam" id="PF08448">
    <property type="entry name" value="PAS_4"/>
    <property type="match status" value="1"/>
</dbReference>
<dbReference type="PANTHER" id="PTHR43304:SF1">
    <property type="entry name" value="PAC DOMAIN-CONTAINING PROTEIN"/>
    <property type="match status" value="1"/>
</dbReference>
<evidence type="ECO:0000256" key="2">
    <source>
        <dbReference type="ARBA" id="ARBA00012438"/>
    </source>
</evidence>
<dbReference type="InterPro" id="IPR003661">
    <property type="entry name" value="HisK_dim/P_dom"/>
</dbReference>
<protein>
    <recommendedName>
        <fullName evidence="2">histidine kinase</fullName>
        <ecNumber evidence="2">2.7.13.3</ecNumber>
    </recommendedName>
</protein>
<accession>A0A6A7ZKJ2</accession>
<evidence type="ECO:0000256" key="3">
    <source>
        <dbReference type="ARBA" id="ARBA00022553"/>
    </source>
</evidence>
<dbReference type="InterPro" id="IPR035965">
    <property type="entry name" value="PAS-like_dom_sf"/>
</dbReference>
<dbReference type="PANTHER" id="PTHR43304">
    <property type="entry name" value="PHYTOCHROME-LIKE PROTEIN CPH1"/>
    <property type="match status" value="1"/>
</dbReference>
<dbReference type="CDD" id="cd00130">
    <property type="entry name" value="PAS"/>
    <property type="match status" value="4"/>
</dbReference>
<feature type="domain" description="PAC" evidence="8">
    <location>
        <begin position="579"/>
        <end position="630"/>
    </location>
</feature>
<dbReference type="RefSeq" id="WP_153318023.1">
    <property type="nucleotide sequence ID" value="NZ_WISP01000049.1"/>
</dbReference>
<dbReference type="SUPFAM" id="SSF47384">
    <property type="entry name" value="Homodimeric domain of signal transducing histidine kinase"/>
    <property type="match status" value="1"/>
</dbReference>
<dbReference type="InterPro" id="IPR000014">
    <property type="entry name" value="PAS"/>
</dbReference>
<dbReference type="GO" id="GO:0000155">
    <property type="term" value="F:phosphorelay sensor kinase activity"/>
    <property type="evidence" value="ECO:0007669"/>
    <property type="project" value="InterPro"/>
</dbReference>
<dbReference type="InterPro" id="IPR000700">
    <property type="entry name" value="PAS-assoc_C"/>
</dbReference>
<feature type="domain" description="Histidine kinase" evidence="6">
    <location>
        <begin position="650"/>
        <end position="865"/>
    </location>
</feature>
<dbReference type="Gene3D" id="2.10.70.100">
    <property type="match status" value="1"/>
</dbReference>
<evidence type="ECO:0000259" key="7">
    <source>
        <dbReference type="PROSITE" id="PS50112"/>
    </source>
</evidence>
<dbReference type="SUPFAM" id="SSF55874">
    <property type="entry name" value="ATPase domain of HSP90 chaperone/DNA topoisomerase II/histidine kinase"/>
    <property type="match status" value="1"/>
</dbReference>
<comment type="catalytic activity">
    <reaction evidence="1">
        <text>ATP + protein L-histidine = ADP + protein N-phospho-L-histidine.</text>
        <dbReference type="EC" id="2.7.13.3"/>
    </reaction>
</comment>
<feature type="domain" description="PAC" evidence="8">
    <location>
        <begin position="200"/>
        <end position="252"/>
    </location>
</feature>
<dbReference type="SMART" id="SM00086">
    <property type="entry name" value="PAC"/>
    <property type="match status" value="5"/>
</dbReference>
<dbReference type="SUPFAM" id="SSF55785">
    <property type="entry name" value="PYP-like sensor domain (PAS domain)"/>
    <property type="match status" value="5"/>
</dbReference>
<dbReference type="EC" id="2.7.13.3" evidence="2"/>
<evidence type="ECO:0000259" key="6">
    <source>
        <dbReference type="PROSITE" id="PS50109"/>
    </source>
</evidence>
<dbReference type="FunFam" id="3.30.450.20:FF:000099">
    <property type="entry name" value="Sensory box sensor histidine kinase"/>
    <property type="match status" value="2"/>
</dbReference>
<sequence>MQLEIGRILDALPTMLWTALPDGSTAFVNRRWSDYTGSGLNDDDGREWHFAVCPDDLPDLLKRWQFVLASGEPGEMKARLRRFDGRYRWHLIQCSPVCDESKRISLWCGVGVDIEDHRRSAEFMRRQKLDFQLIVDSIPVPVAVTTPSGEVEGLNKSTLGYFGKSFEELKGWNTSDAVHPDDLEQTIAAQMKAHQQGVSYDIESRHRRHDGTYRWHNVRGFPLRDPRGRIVRWCHLLIDIDDRKQAERALHESELEARLIVETIPGGIEVLAPTGKVELVNEHVARYFGKTAEELKRSGFTELIHPEDLQIVHTATLRATTTGLPYEAEHRFLGADGTYRWFQVRGLPLRDARGRVVRWYALHTDIDDKKRAEEALLESERNLKLTLDTIPALAWAADRDGSAEYFNRHYLDYVGLSAEQAKGWGWTDALHPDDKAGLAAAWRAILASGRPGEAEVRLRRYDGTYRWLLFRTSPLRDAQGNIVKWYGVNTDIDDRKCAEQELKRSEAFLAEGQHLARMGNLSWNVARGSIVWSQPLYHIFDFEPGSVITLDLIASRVHPEDMPLMGDMIERAQRGESGFEYQHRIILPDKSIKYLHLIAHKARNNSGETEYIGAVLDITQRQLSEEALEKVRFELAQVTRIMSLGVLTASIAHEVNQPLAGIITNASTCLRMLAADPPNIKVAQETARRTIRDGNRAADVISRLRTLFSKRTVAIEPIDMNEAVREVLALSSGDLQRSGVAARAEFANRLPHVGGDRIQLQQVIINLLRNACDAMGGVDDRPRRLLIRTAPVDDHVQVSVQDTGIGLQPASAARVFQAFYTTKSDGMGIGLSVSRFIVENHNGRLWAQPNDGPGVTFSFSIPQYCWDTAPARDLDAATDQAENASAVR</sequence>
<dbReference type="Pfam" id="PF02518">
    <property type="entry name" value="HATPase_c"/>
    <property type="match status" value="1"/>
</dbReference>
<dbReference type="InterPro" id="IPR036890">
    <property type="entry name" value="HATPase_C_sf"/>
</dbReference>
<feature type="domain" description="PAC" evidence="8">
    <location>
        <begin position="326"/>
        <end position="378"/>
    </location>
</feature>
<feature type="domain" description="PAC" evidence="8">
    <location>
        <begin position="452"/>
        <end position="504"/>
    </location>
</feature>
<dbReference type="InterPro" id="IPR036097">
    <property type="entry name" value="HisK_dim/P_sf"/>
</dbReference>
<dbReference type="PROSITE" id="PS50109">
    <property type="entry name" value="HIS_KIN"/>
    <property type="match status" value="1"/>
</dbReference>
<keyword evidence="5" id="KW-0418">Kinase</keyword>
<feature type="domain" description="PAS" evidence="7">
    <location>
        <begin position="127"/>
        <end position="197"/>
    </location>
</feature>
<feature type="domain" description="PAS" evidence="7">
    <location>
        <begin position="379"/>
        <end position="449"/>
    </location>
</feature>
<organism evidence="9">
    <name type="scientific">Rhizobium meliloti</name>
    <name type="common">Ensifer meliloti</name>
    <name type="synonym">Sinorhizobium meliloti</name>
    <dbReference type="NCBI Taxonomy" id="382"/>
    <lineage>
        <taxon>Bacteria</taxon>
        <taxon>Pseudomonadati</taxon>
        <taxon>Pseudomonadota</taxon>
        <taxon>Alphaproteobacteria</taxon>
        <taxon>Hyphomicrobiales</taxon>
        <taxon>Rhizobiaceae</taxon>
        <taxon>Sinorhizobium/Ensifer group</taxon>
        <taxon>Sinorhizobium</taxon>
    </lineage>
</organism>
<dbReference type="InterPro" id="IPR001610">
    <property type="entry name" value="PAC"/>
</dbReference>
<dbReference type="SMART" id="SM00387">
    <property type="entry name" value="HATPase_c"/>
    <property type="match status" value="1"/>
</dbReference>
<proteinExistence type="predicted"/>
<feature type="domain" description="PAC" evidence="8">
    <location>
        <begin position="74"/>
        <end position="126"/>
    </location>
</feature>
<evidence type="ECO:0000313" key="9">
    <source>
        <dbReference type="EMBL" id="MQW03294.1"/>
    </source>
</evidence>
<reference evidence="9" key="1">
    <citation type="journal article" date="2013" name="Genome Biol.">
        <title>Comparative genomics of the core and accessory genomes of 48 Sinorhizobium strains comprising five genospecies.</title>
        <authorList>
            <person name="Sugawara M."/>
            <person name="Epstein B."/>
            <person name="Badgley B.D."/>
            <person name="Unno T."/>
            <person name="Xu L."/>
            <person name="Reese J."/>
            <person name="Gyaneshwar P."/>
            <person name="Denny R."/>
            <person name="Mudge J."/>
            <person name="Bharti A.K."/>
            <person name="Farmer A.D."/>
            <person name="May G.D."/>
            <person name="Woodward J.E."/>
            <person name="Medigue C."/>
            <person name="Vallenet D."/>
            <person name="Lajus A."/>
            <person name="Rouy Z."/>
            <person name="Martinez-Vaz B."/>
            <person name="Tiffin P."/>
            <person name="Young N.D."/>
            <person name="Sadowsky M.J."/>
        </authorList>
    </citation>
    <scope>NUCLEOTIDE SEQUENCE</scope>
    <source>
        <strain evidence="9">M30</strain>
    </source>
</reference>
<dbReference type="Pfam" id="PF08447">
    <property type="entry name" value="PAS_3"/>
    <property type="match status" value="4"/>
</dbReference>
<name>A0A6A7ZKJ2_RHIML</name>
<dbReference type="PRINTS" id="PR00344">
    <property type="entry name" value="BCTRLSENSOR"/>
</dbReference>
<dbReference type="InterPro" id="IPR013656">
    <property type="entry name" value="PAS_4"/>
</dbReference>
<dbReference type="EMBL" id="WISP01000049">
    <property type="protein sequence ID" value="MQW03294.1"/>
    <property type="molecule type" value="Genomic_DNA"/>
</dbReference>
<evidence type="ECO:0000259" key="8">
    <source>
        <dbReference type="PROSITE" id="PS50113"/>
    </source>
</evidence>
<dbReference type="InterPro" id="IPR004358">
    <property type="entry name" value="Sig_transdc_His_kin-like_C"/>
</dbReference>
<dbReference type="InterPro" id="IPR003594">
    <property type="entry name" value="HATPase_dom"/>
</dbReference>
<dbReference type="InterPro" id="IPR052162">
    <property type="entry name" value="Sensor_kinase/Photoreceptor"/>
</dbReference>
<dbReference type="Gene3D" id="3.30.450.20">
    <property type="entry name" value="PAS domain"/>
    <property type="match status" value="5"/>
</dbReference>
<comment type="caution">
    <text evidence="9">The sequence shown here is derived from an EMBL/GenBank/DDBJ whole genome shotgun (WGS) entry which is preliminary data.</text>
</comment>
<feature type="domain" description="PAS" evidence="7">
    <location>
        <begin position="253"/>
        <end position="323"/>
    </location>
</feature>
<dbReference type="PROSITE" id="PS50113">
    <property type="entry name" value="PAC"/>
    <property type="match status" value="5"/>
</dbReference>
<dbReference type="NCBIfam" id="TIGR00229">
    <property type="entry name" value="sensory_box"/>
    <property type="match status" value="4"/>
</dbReference>
<dbReference type="Gene3D" id="1.10.287.130">
    <property type="match status" value="1"/>
</dbReference>
<evidence type="ECO:0000256" key="5">
    <source>
        <dbReference type="ARBA" id="ARBA00022777"/>
    </source>
</evidence>
<dbReference type="SMART" id="SM00388">
    <property type="entry name" value="HisKA"/>
    <property type="match status" value="1"/>
</dbReference>